<dbReference type="SUPFAM" id="SSF51206">
    <property type="entry name" value="cAMP-binding domain-like"/>
    <property type="match status" value="1"/>
</dbReference>
<evidence type="ECO:0000259" key="3">
    <source>
        <dbReference type="PROSITE" id="PS50125"/>
    </source>
</evidence>
<accession>A0ABM7WDR9</accession>
<feature type="domain" description="Guanylate cyclase" evidence="3">
    <location>
        <begin position="14"/>
        <end position="138"/>
    </location>
</feature>
<dbReference type="InterPro" id="IPR014710">
    <property type="entry name" value="RmlC-like_jellyroll"/>
</dbReference>
<keyword evidence="1" id="KW-0813">Transport</keyword>
<dbReference type="EMBL" id="AP025516">
    <property type="protein sequence ID" value="BDD89107.1"/>
    <property type="molecule type" value="Genomic_DNA"/>
</dbReference>
<dbReference type="PROSITE" id="PS50042">
    <property type="entry name" value="CNMP_BINDING_3"/>
    <property type="match status" value="1"/>
</dbReference>
<evidence type="ECO:0000256" key="1">
    <source>
        <dbReference type="ARBA" id="ARBA00023286"/>
    </source>
</evidence>
<evidence type="ECO:0008006" key="6">
    <source>
        <dbReference type="Google" id="ProtNLM"/>
    </source>
</evidence>
<dbReference type="Gene3D" id="3.30.70.1230">
    <property type="entry name" value="Nucleotide cyclase"/>
    <property type="match status" value="1"/>
</dbReference>
<dbReference type="SUPFAM" id="SSF55073">
    <property type="entry name" value="Nucleotide cyclase"/>
    <property type="match status" value="1"/>
</dbReference>
<reference evidence="4 5" key="1">
    <citation type="submission" date="2022-01" db="EMBL/GenBank/DDBJ databases">
        <title>Desulfofustis limnae sp. nov., a novel mesophilic sulfate-reducing bacterium isolated from marsh soil.</title>
        <authorList>
            <person name="Watanabe M."/>
            <person name="Takahashi A."/>
            <person name="Kojima H."/>
            <person name="Fukui M."/>
        </authorList>
    </citation>
    <scope>NUCLEOTIDE SEQUENCE [LARGE SCALE GENOMIC DNA]</scope>
    <source>
        <strain evidence="4 5">PPLL</strain>
    </source>
</reference>
<sequence>MEDRSGSEGSRRVVIMLTDMVGYSRLTSDMTPDGVRDFVIDYHHGLARVLKKPEYEPVEIEPSAGDGALILFGKRTGEGDREVCRRALAAGADLASAVTRNEVVKTRIGLFSGDIVEAQINGKKAKFGAGFAVASRLEELCDYFDTPLLMDRDIAANQEDDGSLVCIGRVTPSNLSHPLHLFTVYRPGLHHIPATVDRAGLARFISLKNEAVELFCGNKMLGVAPDFPLVKEKLQQAKEIFYHLCGSVDLATERILEYIRDTPYPAQDFEQLGMKVLGSKQDKLGVRLFHLSSELLKAIDEEFYNALVINTDWENYFALEWRKQGDVIFRVNDVADGIYYINSGSVVTLDENERVIVTLGAGNIFGEMAYFSKERRRNATIVAASDVVLRKISTKDFETLPVIQKIFRRIAAQRQVQTDGSA</sequence>
<dbReference type="CDD" id="cd07302">
    <property type="entry name" value="CHD"/>
    <property type="match status" value="1"/>
</dbReference>
<dbReference type="InterPro" id="IPR000595">
    <property type="entry name" value="cNMP-bd_dom"/>
</dbReference>
<gene>
    <name evidence="4" type="ORF">DPPLL_34720</name>
</gene>
<dbReference type="Pfam" id="PF00027">
    <property type="entry name" value="cNMP_binding"/>
    <property type="match status" value="1"/>
</dbReference>
<feature type="domain" description="Cyclic nucleotide-binding" evidence="2">
    <location>
        <begin position="295"/>
        <end position="400"/>
    </location>
</feature>
<proteinExistence type="predicted"/>
<keyword evidence="1" id="KW-1071">Ligand-gated ion channel</keyword>
<dbReference type="PANTHER" id="PTHR45638">
    <property type="entry name" value="CYCLIC NUCLEOTIDE-GATED CATION CHANNEL SUBUNIT A"/>
    <property type="match status" value="1"/>
</dbReference>
<evidence type="ECO:0000313" key="5">
    <source>
        <dbReference type="Proteomes" id="UP000830055"/>
    </source>
</evidence>
<keyword evidence="5" id="KW-1185">Reference proteome</keyword>
<dbReference type="Gene3D" id="2.60.120.10">
    <property type="entry name" value="Jelly Rolls"/>
    <property type="match status" value="1"/>
</dbReference>
<keyword evidence="1" id="KW-0406">Ion transport</keyword>
<evidence type="ECO:0000313" key="4">
    <source>
        <dbReference type="EMBL" id="BDD89107.1"/>
    </source>
</evidence>
<dbReference type="InterPro" id="IPR018490">
    <property type="entry name" value="cNMP-bd_dom_sf"/>
</dbReference>
<dbReference type="PROSITE" id="PS50125">
    <property type="entry name" value="GUANYLATE_CYCLASE_2"/>
    <property type="match status" value="1"/>
</dbReference>
<dbReference type="SMART" id="SM00100">
    <property type="entry name" value="cNMP"/>
    <property type="match status" value="1"/>
</dbReference>
<dbReference type="CDD" id="cd00038">
    <property type="entry name" value="CAP_ED"/>
    <property type="match status" value="1"/>
</dbReference>
<name>A0ABM7WDR9_9BACT</name>
<keyword evidence="1" id="KW-0407">Ion channel</keyword>
<protein>
    <recommendedName>
        <fullName evidence="6">Cyclic nucleotide-binding domain-containing protein</fullName>
    </recommendedName>
</protein>
<dbReference type="Proteomes" id="UP000830055">
    <property type="component" value="Chromosome"/>
</dbReference>
<dbReference type="InterPro" id="IPR050866">
    <property type="entry name" value="CNG_cation_channel"/>
</dbReference>
<dbReference type="InterPro" id="IPR029787">
    <property type="entry name" value="Nucleotide_cyclase"/>
</dbReference>
<dbReference type="RefSeq" id="WP_284152431.1">
    <property type="nucleotide sequence ID" value="NZ_AP025516.1"/>
</dbReference>
<dbReference type="PANTHER" id="PTHR45638:SF11">
    <property type="entry name" value="CYCLIC NUCLEOTIDE-GATED CATION CHANNEL SUBUNIT A"/>
    <property type="match status" value="1"/>
</dbReference>
<evidence type="ECO:0000259" key="2">
    <source>
        <dbReference type="PROSITE" id="PS50042"/>
    </source>
</evidence>
<dbReference type="InterPro" id="IPR001054">
    <property type="entry name" value="A/G_cyclase"/>
</dbReference>
<organism evidence="4 5">
    <name type="scientific">Desulfofustis limnaeus</name>
    <dbReference type="NCBI Taxonomy" id="2740163"/>
    <lineage>
        <taxon>Bacteria</taxon>
        <taxon>Pseudomonadati</taxon>
        <taxon>Thermodesulfobacteriota</taxon>
        <taxon>Desulfobulbia</taxon>
        <taxon>Desulfobulbales</taxon>
        <taxon>Desulfocapsaceae</taxon>
        <taxon>Desulfofustis</taxon>
    </lineage>
</organism>